<evidence type="ECO:0000313" key="3">
    <source>
        <dbReference type="Proteomes" id="UP001144280"/>
    </source>
</evidence>
<name>A0ABQ5QSI9_9ACTN</name>
<protein>
    <recommendedName>
        <fullName evidence="4">HTH luxR-type domain-containing protein</fullName>
    </recommendedName>
</protein>
<gene>
    <name evidence="2" type="ORF">Pa4123_26490</name>
</gene>
<feature type="compositionally biased region" description="Basic residues" evidence="1">
    <location>
        <begin position="17"/>
        <end position="29"/>
    </location>
</feature>
<dbReference type="EMBL" id="BSDI01000010">
    <property type="protein sequence ID" value="GLH97374.1"/>
    <property type="molecule type" value="Genomic_DNA"/>
</dbReference>
<evidence type="ECO:0000256" key="1">
    <source>
        <dbReference type="SAM" id="MobiDB-lite"/>
    </source>
</evidence>
<dbReference type="Proteomes" id="UP001144280">
    <property type="component" value="Unassembled WGS sequence"/>
</dbReference>
<sequence>MHLPHAAQAPAPPAPARARRARPARRTRGRPVSGAFALRCVWPIIDQTFHRSELIAEAADLLPAYAAEAGAIIAGPVEEWDIHDAAQEPGWEAYPGPVLVAVMPARPGPVALARVALDDDEVRRLHAQGLSDAAIGAQLGGVPGWRINTARRRLGLAANFPPVGRPRAAAARASPPAAA</sequence>
<evidence type="ECO:0000313" key="2">
    <source>
        <dbReference type="EMBL" id="GLH97374.1"/>
    </source>
</evidence>
<reference evidence="2" key="1">
    <citation type="submission" date="2022-12" db="EMBL/GenBank/DDBJ databases">
        <title>New Phytohabitans aurantiacus sp. RD004123 nov., an actinomycete isolated from soil.</title>
        <authorList>
            <person name="Triningsih D.W."/>
            <person name="Harunari E."/>
            <person name="Igarashi Y."/>
        </authorList>
    </citation>
    <scope>NUCLEOTIDE SEQUENCE</scope>
    <source>
        <strain evidence="2">RD004123</strain>
    </source>
</reference>
<keyword evidence="3" id="KW-1185">Reference proteome</keyword>
<proteinExistence type="predicted"/>
<accession>A0ABQ5QSI9</accession>
<comment type="caution">
    <text evidence="2">The sequence shown here is derived from an EMBL/GenBank/DDBJ whole genome shotgun (WGS) entry which is preliminary data.</text>
</comment>
<evidence type="ECO:0008006" key="4">
    <source>
        <dbReference type="Google" id="ProtNLM"/>
    </source>
</evidence>
<organism evidence="2 3">
    <name type="scientific">Phytohabitans aurantiacus</name>
    <dbReference type="NCBI Taxonomy" id="3016789"/>
    <lineage>
        <taxon>Bacteria</taxon>
        <taxon>Bacillati</taxon>
        <taxon>Actinomycetota</taxon>
        <taxon>Actinomycetes</taxon>
        <taxon>Micromonosporales</taxon>
        <taxon>Micromonosporaceae</taxon>
    </lineage>
</organism>
<feature type="region of interest" description="Disordered" evidence="1">
    <location>
        <begin position="1"/>
        <end position="30"/>
    </location>
</feature>